<organism evidence="1 2">
    <name type="scientific">Candidatus Kuenenbacteria bacterium CG22_combo_CG10-13_8_21_14_all_39_9</name>
    <dbReference type="NCBI Taxonomy" id="1974621"/>
    <lineage>
        <taxon>Bacteria</taxon>
        <taxon>Candidatus Kueneniibacteriota</taxon>
    </lineage>
</organism>
<reference evidence="1 2" key="1">
    <citation type="submission" date="2017-09" db="EMBL/GenBank/DDBJ databases">
        <title>Depth-based differentiation of microbial function through sediment-hosted aquifers and enrichment of novel symbionts in the deep terrestrial subsurface.</title>
        <authorList>
            <person name="Probst A.J."/>
            <person name="Ladd B."/>
            <person name="Jarett J.K."/>
            <person name="Geller-Mcgrath D.E."/>
            <person name="Sieber C.M."/>
            <person name="Emerson J.B."/>
            <person name="Anantharaman K."/>
            <person name="Thomas B.C."/>
            <person name="Malmstrom R."/>
            <person name="Stieglmeier M."/>
            <person name="Klingl A."/>
            <person name="Woyke T."/>
            <person name="Ryan C.M."/>
            <person name="Banfield J.F."/>
        </authorList>
    </citation>
    <scope>NUCLEOTIDE SEQUENCE [LARGE SCALE GENOMIC DNA]</scope>
    <source>
        <strain evidence="1">CG22_combo_CG10-13_8_21_14_all_39_9</strain>
    </source>
</reference>
<dbReference type="AlphaFoldDB" id="A0A2H0D1Y6"/>
<dbReference type="Proteomes" id="UP000230159">
    <property type="component" value="Unassembled WGS sequence"/>
</dbReference>
<evidence type="ECO:0000313" key="1">
    <source>
        <dbReference type="EMBL" id="PIP75718.1"/>
    </source>
</evidence>
<gene>
    <name evidence="1" type="ORF">COW86_02180</name>
</gene>
<proteinExistence type="predicted"/>
<evidence type="ECO:0000313" key="2">
    <source>
        <dbReference type="Proteomes" id="UP000230159"/>
    </source>
</evidence>
<dbReference type="EMBL" id="PCTN01000099">
    <property type="protein sequence ID" value="PIP75718.1"/>
    <property type="molecule type" value="Genomic_DNA"/>
</dbReference>
<comment type="caution">
    <text evidence="1">The sequence shown here is derived from an EMBL/GenBank/DDBJ whole genome shotgun (WGS) entry which is preliminary data.</text>
</comment>
<sequence>MVKRQKCLNDLVVNIFIMNQRQFMFINIPQRQQTENSQNDDDSYQFFPSFDKSAKANSNCSNNHKFNMAFYFF</sequence>
<accession>A0A2H0D1Y6</accession>
<protein>
    <submittedName>
        <fullName evidence="1">Uncharacterized protein</fullName>
    </submittedName>
</protein>
<name>A0A2H0D1Y6_9BACT</name>